<proteinExistence type="predicted"/>
<organism evidence="1 2">
    <name type="scientific">Candidatus Komeilibacteria bacterium RIFOXYC1_FULL_37_11</name>
    <dbReference type="NCBI Taxonomy" id="1798555"/>
    <lineage>
        <taxon>Bacteria</taxon>
        <taxon>Candidatus Komeiliibacteriota</taxon>
    </lineage>
</organism>
<sequence length="94" mass="11603">MWEHLNKKEQLHFLRLWIKKITKKHTDFSIKRHIVKHAKEIYQKDPRKWSASMRNLLEIFEGIHNIKPHPAEQLERLNNKYQKDKHRYTAPPKN</sequence>
<gene>
    <name evidence="1" type="ORF">A2406_04025</name>
</gene>
<protein>
    <submittedName>
        <fullName evidence="1">Uncharacterized protein</fullName>
    </submittedName>
</protein>
<dbReference type="EMBL" id="MHKQ01000018">
    <property type="protein sequence ID" value="OGY93705.1"/>
    <property type="molecule type" value="Genomic_DNA"/>
</dbReference>
<comment type="caution">
    <text evidence="1">The sequence shown here is derived from an EMBL/GenBank/DDBJ whole genome shotgun (WGS) entry which is preliminary data.</text>
</comment>
<reference evidence="1 2" key="1">
    <citation type="journal article" date="2016" name="Nat. Commun.">
        <title>Thousands of microbial genomes shed light on interconnected biogeochemical processes in an aquifer system.</title>
        <authorList>
            <person name="Anantharaman K."/>
            <person name="Brown C.T."/>
            <person name="Hug L.A."/>
            <person name="Sharon I."/>
            <person name="Castelle C.J."/>
            <person name="Probst A.J."/>
            <person name="Thomas B.C."/>
            <person name="Singh A."/>
            <person name="Wilkins M.J."/>
            <person name="Karaoz U."/>
            <person name="Brodie E.L."/>
            <person name="Williams K.H."/>
            <person name="Hubbard S.S."/>
            <person name="Banfield J.F."/>
        </authorList>
    </citation>
    <scope>NUCLEOTIDE SEQUENCE [LARGE SCALE GENOMIC DNA]</scope>
</reference>
<evidence type="ECO:0000313" key="1">
    <source>
        <dbReference type="EMBL" id="OGY93705.1"/>
    </source>
</evidence>
<accession>A0A1G2BX35</accession>
<name>A0A1G2BX35_9BACT</name>
<evidence type="ECO:0000313" key="2">
    <source>
        <dbReference type="Proteomes" id="UP000177626"/>
    </source>
</evidence>
<dbReference type="AlphaFoldDB" id="A0A1G2BX35"/>
<dbReference type="Proteomes" id="UP000177626">
    <property type="component" value="Unassembled WGS sequence"/>
</dbReference>